<dbReference type="InterPro" id="IPR003591">
    <property type="entry name" value="Leu-rich_rpt_typical-subtyp"/>
</dbReference>
<proteinExistence type="predicted"/>
<evidence type="ECO:0000256" key="3">
    <source>
        <dbReference type="ARBA" id="ARBA00022692"/>
    </source>
</evidence>
<evidence type="ECO:0000256" key="8">
    <source>
        <dbReference type="ARBA" id="ARBA00023180"/>
    </source>
</evidence>
<evidence type="ECO:0000256" key="7">
    <source>
        <dbReference type="ARBA" id="ARBA00023136"/>
    </source>
</evidence>
<dbReference type="Pfam" id="PF13855">
    <property type="entry name" value="LRR_8"/>
    <property type="match status" value="2"/>
</dbReference>
<evidence type="ECO:0000256" key="6">
    <source>
        <dbReference type="ARBA" id="ARBA00022989"/>
    </source>
</evidence>
<dbReference type="PANTHER" id="PTHR24365">
    <property type="entry name" value="TOLL-LIKE RECEPTOR"/>
    <property type="match status" value="1"/>
</dbReference>
<dbReference type="GO" id="GO:0038023">
    <property type="term" value="F:signaling receptor activity"/>
    <property type="evidence" value="ECO:0007669"/>
    <property type="project" value="TreeGrafter"/>
</dbReference>
<gene>
    <name evidence="10" type="ORF">HOLleu_25079</name>
</gene>
<dbReference type="SUPFAM" id="SSF52058">
    <property type="entry name" value="L domain-like"/>
    <property type="match status" value="1"/>
</dbReference>
<evidence type="ECO:0000256" key="5">
    <source>
        <dbReference type="ARBA" id="ARBA00022737"/>
    </source>
</evidence>
<comment type="subcellular location">
    <subcellularLocation>
        <location evidence="1">Membrane</location>
        <topology evidence="1">Single-pass membrane protein</topology>
    </subcellularLocation>
</comment>
<dbReference type="AlphaFoldDB" id="A0A9Q1BS02"/>
<dbReference type="PANTHER" id="PTHR24365:SF541">
    <property type="entry name" value="PROTEIN TOLL-RELATED"/>
    <property type="match status" value="1"/>
</dbReference>
<dbReference type="FunFam" id="3.80.10.10:FF:000770">
    <property type="entry name" value="Uncharacterized protein"/>
    <property type="match status" value="1"/>
</dbReference>
<evidence type="ECO:0000313" key="10">
    <source>
        <dbReference type="EMBL" id="KAJ8031772.1"/>
    </source>
</evidence>
<accession>A0A9Q1BS02</accession>
<dbReference type="GO" id="GO:0007165">
    <property type="term" value="P:signal transduction"/>
    <property type="evidence" value="ECO:0007669"/>
    <property type="project" value="TreeGrafter"/>
</dbReference>
<keyword evidence="11" id="KW-1185">Reference proteome</keyword>
<keyword evidence="2" id="KW-0433">Leucine-rich repeat</keyword>
<name>A0A9Q1BS02_HOLLE</name>
<evidence type="ECO:0000256" key="1">
    <source>
        <dbReference type="ARBA" id="ARBA00004167"/>
    </source>
</evidence>
<protein>
    <submittedName>
        <fullName evidence="10">Insulin-like growth factor-binding protein complex acid labile subunit</fullName>
    </submittedName>
</protein>
<dbReference type="EMBL" id="JAIZAY010000012">
    <property type="protein sequence ID" value="KAJ8031772.1"/>
    <property type="molecule type" value="Genomic_DNA"/>
</dbReference>
<sequence length="451" mass="50689">MCSEICDYQAFFKRAKCDKRNLYQVPQPSGCEDAVILEMHENHITHVDQESLSGYREVNTLDISSNQISNLQQGQFTNMSQMKNLLVSHNRLTEIPYGAFLGTESHLQRIYLNGNQISAINEGAFRGLRLVINMNLSYNLLKSLPSTIFHGLFKLQYLSLSRNKLNSIASSTFYGLENLQQLFLDNNELTSLPEDLFTGLGSLRTVNLSHNNLVFIPRPEHLGLGPLQVLNIEANNMTKSHSLLPYLDIAQRIYIEENHFIYDCDFVKVCLWYFNQSESVPSQLELRIPLQCEEYTEEDAPRRCESTSTESYPTENVSMFSRATSLTILNVPGSKIPDLDTEFTSCSSKIPSMLFYCAVIGTLVLILLILKPVCKVLLKIKLCWKGHRHWTVTRSVKARGEAISSGDLREVSPVVTTFTAGCVGEDAPVVTTFISGDVRGDVHVVTTGSCH</sequence>
<dbReference type="InterPro" id="IPR032675">
    <property type="entry name" value="LRR_dom_sf"/>
</dbReference>
<dbReference type="PROSITE" id="PS51450">
    <property type="entry name" value="LRR"/>
    <property type="match status" value="3"/>
</dbReference>
<dbReference type="SMART" id="SM00369">
    <property type="entry name" value="LRR_TYP"/>
    <property type="match status" value="7"/>
</dbReference>
<keyword evidence="7 9" id="KW-0472">Membrane</keyword>
<keyword evidence="4" id="KW-0732">Signal</keyword>
<feature type="transmembrane region" description="Helical" evidence="9">
    <location>
        <begin position="353"/>
        <end position="370"/>
    </location>
</feature>
<reference evidence="10" key="1">
    <citation type="submission" date="2021-10" db="EMBL/GenBank/DDBJ databases">
        <title>Tropical sea cucumber genome reveals ecological adaptation and Cuvierian tubules defense mechanism.</title>
        <authorList>
            <person name="Chen T."/>
        </authorList>
    </citation>
    <scope>NUCLEOTIDE SEQUENCE</scope>
    <source>
        <strain evidence="10">Nanhai2018</strain>
        <tissue evidence="10">Muscle</tissue>
    </source>
</reference>
<evidence type="ECO:0000256" key="2">
    <source>
        <dbReference type="ARBA" id="ARBA00022614"/>
    </source>
</evidence>
<keyword evidence="8" id="KW-0325">Glycoprotein</keyword>
<comment type="caution">
    <text evidence="10">The sequence shown here is derived from an EMBL/GenBank/DDBJ whole genome shotgun (WGS) entry which is preliminary data.</text>
</comment>
<evidence type="ECO:0000256" key="4">
    <source>
        <dbReference type="ARBA" id="ARBA00022729"/>
    </source>
</evidence>
<dbReference type="Gene3D" id="3.80.10.10">
    <property type="entry name" value="Ribonuclease Inhibitor"/>
    <property type="match status" value="2"/>
</dbReference>
<keyword evidence="5" id="KW-0677">Repeat</keyword>
<organism evidence="10 11">
    <name type="scientific">Holothuria leucospilota</name>
    <name type="common">Black long sea cucumber</name>
    <name type="synonym">Mertensiothuria leucospilota</name>
    <dbReference type="NCBI Taxonomy" id="206669"/>
    <lineage>
        <taxon>Eukaryota</taxon>
        <taxon>Metazoa</taxon>
        <taxon>Echinodermata</taxon>
        <taxon>Eleutherozoa</taxon>
        <taxon>Echinozoa</taxon>
        <taxon>Holothuroidea</taxon>
        <taxon>Aspidochirotacea</taxon>
        <taxon>Aspidochirotida</taxon>
        <taxon>Holothuriidae</taxon>
        <taxon>Holothuria</taxon>
    </lineage>
</organism>
<dbReference type="OrthoDB" id="676979at2759"/>
<dbReference type="GO" id="GO:0005886">
    <property type="term" value="C:plasma membrane"/>
    <property type="evidence" value="ECO:0007669"/>
    <property type="project" value="TreeGrafter"/>
</dbReference>
<dbReference type="Proteomes" id="UP001152320">
    <property type="component" value="Chromosome 12"/>
</dbReference>
<evidence type="ECO:0000256" key="9">
    <source>
        <dbReference type="SAM" id="Phobius"/>
    </source>
</evidence>
<dbReference type="InterPro" id="IPR001611">
    <property type="entry name" value="Leu-rich_rpt"/>
</dbReference>
<evidence type="ECO:0000313" key="11">
    <source>
        <dbReference type="Proteomes" id="UP001152320"/>
    </source>
</evidence>
<keyword evidence="3 9" id="KW-0812">Transmembrane</keyword>
<keyword evidence="6 9" id="KW-1133">Transmembrane helix</keyword>